<evidence type="ECO:0000256" key="5">
    <source>
        <dbReference type="ARBA" id="ARBA00022723"/>
    </source>
</evidence>
<sequence>MSSARGPSPPPQRRSKHAHATATTLAQETTEEEVSPFLDVDLSSLPMIQLDRLRRVGLIPPPSSPFPSHPNSHPSSSSSSSSSSPPLDDDAEYDYDPYAIRLLRNAHVAYLRGALSDALPRGFVSLDASRPWMVYWCLHSLDLLGYFDDVDDDDDDVVVVVDDDDDDDEMDDDIAIGRGVEEMERADLLRRIVSTLRTCWTDAHGGYAFCAIASLRLLLHCNGGGRSRRVQRGRLLEDLIDVDALSSWLARRQMGYEGGFSGRTNKLVDGCYSFWQGGATAVLDGYLGEGCDDNCDDDDCDNDNYGMHSSRRSPAFDEWMLQRYILLCAQDVNGGLRDKPSKSRDFYHSCYNLSGLSVAQHAIEPWPPTSKANGRVREDDDCGDEEYKEKIKKEEERLNMGYNRLFGDASVNIVGRTDPVINIRVERVRFMLSRQF</sequence>
<keyword evidence="3" id="KW-0637">Prenyltransferase</keyword>
<dbReference type="AlphaFoldDB" id="A0ABD3SFH8"/>
<evidence type="ECO:0000313" key="11">
    <source>
        <dbReference type="Proteomes" id="UP001530377"/>
    </source>
</evidence>
<proteinExistence type="inferred from homology"/>
<dbReference type="PANTHER" id="PTHR11774">
    <property type="entry name" value="GERANYLGERANYL TRANSFERASE TYPE BETA SUBUNIT"/>
    <property type="match status" value="1"/>
</dbReference>
<comment type="caution">
    <text evidence="10">The sequence shown here is derived from an EMBL/GenBank/DDBJ whole genome shotgun (WGS) entry which is preliminary data.</text>
</comment>
<dbReference type="InterPro" id="IPR008930">
    <property type="entry name" value="Terpenoid_cyclase/PrenylTrfase"/>
</dbReference>
<reference evidence="10 11" key="1">
    <citation type="submission" date="2024-10" db="EMBL/GenBank/DDBJ databases">
        <title>Updated reference genomes for cyclostephanoid diatoms.</title>
        <authorList>
            <person name="Roberts W.R."/>
            <person name="Alverson A.J."/>
        </authorList>
    </citation>
    <scope>NUCLEOTIDE SEQUENCE [LARGE SCALE GENOMIC DNA]</scope>
    <source>
        <strain evidence="10 11">AJA228-03</strain>
    </source>
</reference>
<dbReference type="Pfam" id="PF00432">
    <property type="entry name" value="Prenyltrans"/>
    <property type="match status" value="2"/>
</dbReference>
<organism evidence="10 11">
    <name type="scientific">Cyclostephanos tholiformis</name>
    <dbReference type="NCBI Taxonomy" id="382380"/>
    <lineage>
        <taxon>Eukaryota</taxon>
        <taxon>Sar</taxon>
        <taxon>Stramenopiles</taxon>
        <taxon>Ochrophyta</taxon>
        <taxon>Bacillariophyta</taxon>
        <taxon>Coscinodiscophyceae</taxon>
        <taxon>Thalassiosirophycidae</taxon>
        <taxon>Stephanodiscales</taxon>
        <taxon>Stephanodiscaceae</taxon>
        <taxon>Cyclostephanos</taxon>
    </lineage>
</organism>
<keyword evidence="5" id="KW-0479">Metal-binding</keyword>
<keyword evidence="4" id="KW-0808">Transferase</keyword>
<dbReference type="Gene3D" id="1.50.10.20">
    <property type="match status" value="2"/>
</dbReference>
<evidence type="ECO:0000256" key="6">
    <source>
        <dbReference type="ARBA" id="ARBA00022737"/>
    </source>
</evidence>
<evidence type="ECO:0000256" key="1">
    <source>
        <dbReference type="ARBA" id="ARBA00001947"/>
    </source>
</evidence>
<evidence type="ECO:0000256" key="7">
    <source>
        <dbReference type="ARBA" id="ARBA00022833"/>
    </source>
</evidence>
<accession>A0ABD3SFH8</accession>
<gene>
    <name evidence="10" type="ORF">ACHAXA_003440</name>
</gene>
<evidence type="ECO:0000259" key="9">
    <source>
        <dbReference type="Pfam" id="PF00432"/>
    </source>
</evidence>
<feature type="region of interest" description="Disordered" evidence="8">
    <location>
        <begin position="59"/>
        <end position="90"/>
    </location>
</feature>
<evidence type="ECO:0000256" key="4">
    <source>
        <dbReference type="ARBA" id="ARBA00022679"/>
    </source>
</evidence>
<dbReference type="Proteomes" id="UP001530377">
    <property type="component" value="Unassembled WGS sequence"/>
</dbReference>
<evidence type="ECO:0000256" key="3">
    <source>
        <dbReference type="ARBA" id="ARBA00022602"/>
    </source>
</evidence>
<keyword evidence="11" id="KW-1185">Reference proteome</keyword>
<dbReference type="PANTHER" id="PTHR11774:SF6">
    <property type="entry name" value="PROTEIN FARNESYLTRANSFERASE SUBUNIT BETA"/>
    <property type="match status" value="1"/>
</dbReference>
<dbReference type="GO" id="GO:0046872">
    <property type="term" value="F:metal ion binding"/>
    <property type="evidence" value="ECO:0007669"/>
    <property type="project" value="UniProtKB-KW"/>
</dbReference>
<dbReference type="EMBL" id="JALLPB020000041">
    <property type="protein sequence ID" value="KAL3823292.1"/>
    <property type="molecule type" value="Genomic_DNA"/>
</dbReference>
<feature type="domain" description="Prenyltransferase alpha-alpha toroid" evidence="9">
    <location>
        <begin position="102"/>
        <end position="158"/>
    </location>
</feature>
<dbReference type="SUPFAM" id="SSF48239">
    <property type="entry name" value="Terpenoid cyclases/Protein prenyltransferases"/>
    <property type="match status" value="2"/>
</dbReference>
<evidence type="ECO:0000256" key="8">
    <source>
        <dbReference type="SAM" id="MobiDB-lite"/>
    </source>
</evidence>
<feature type="region of interest" description="Disordered" evidence="8">
    <location>
        <begin position="1"/>
        <end position="36"/>
    </location>
</feature>
<dbReference type="InterPro" id="IPR045089">
    <property type="entry name" value="PGGT1B-like"/>
</dbReference>
<dbReference type="GO" id="GO:0004659">
    <property type="term" value="F:prenyltransferase activity"/>
    <property type="evidence" value="ECO:0007669"/>
    <property type="project" value="UniProtKB-KW"/>
</dbReference>
<evidence type="ECO:0000256" key="2">
    <source>
        <dbReference type="ARBA" id="ARBA00010497"/>
    </source>
</evidence>
<name>A0ABD3SFH8_9STRA</name>
<feature type="compositionally biased region" description="Low complexity" evidence="8">
    <location>
        <begin position="69"/>
        <end position="86"/>
    </location>
</feature>
<comment type="similarity">
    <text evidence="2">Belongs to the protein prenyltransferase subunit beta family.</text>
</comment>
<feature type="domain" description="Prenyltransferase alpha-alpha toroid" evidence="9">
    <location>
        <begin position="201"/>
        <end position="399"/>
    </location>
</feature>
<keyword evidence="6" id="KW-0677">Repeat</keyword>
<evidence type="ECO:0000313" key="10">
    <source>
        <dbReference type="EMBL" id="KAL3823292.1"/>
    </source>
</evidence>
<feature type="compositionally biased region" description="Pro residues" evidence="8">
    <location>
        <begin position="59"/>
        <end position="68"/>
    </location>
</feature>
<dbReference type="InterPro" id="IPR001330">
    <property type="entry name" value="Prenyltrans"/>
</dbReference>
<comment type="cofactor">
    <cofactor evidence="1">
        <name>Zn(2+)</name>
        <dbReference type="ChEBI" id="CHEBI:29105"/>
    </cofactor>
</comment>
<protein>
    <recommendedName>
        <fullName evidence="9">Prenyltransferase alpha-alpha toroid domain-containing protein</fullName>
    </recommendedName>
</protein>
<keyword evidence="7" id="KW-0862">Zinc</keyword>